<dbReference type="EMBL" id="OD000022">
    <property type="protein sequence ID" value="CAD7395256.1"/>
    <property type="molecule type" value="Genomic_DNA"/>
</dbReference>
<accession>A0A7R9GRL4</accession>
<name>A0A7R9GRL4_TIMPO</name>
<evidence type="ECO:0000256" key="1">
    <source>
        <dbReference type="SAM" id="MobiDB-lite"/>
    </source>
</evidence>
<gene>
    <name evidence="3" type="ORF">TPSB3V08_LOCUS92</name>
</gene>
<protein>
    <recommendedName>
        <fullName evidence="2">Metaxin glutathione S-transferase domain-containing protein</fullName>
    </recommendedName>
</protein>
<organism evidence="3">
    <name type="scientific">Timema poppense</name>
    <name type="common">Walking stick</name>
    <dbReference type="NCBI Taxonomy" id="170557"/>
    <lineage>
        <taxon>Eukaryota</taxon>
        <taxon>Metazoa</taxon>
        <taxon>Ecdysozoa</taxon>
        <taxon>Arthropoda</taxon>
        <taxon>Hexapoda</taxon>
        <taxon>Insecta</taxon>
        <taxon>Pterygota</taxon>
        <taxon>Neoptera</taxon>
        <taxon>Polyneoptera</taxon>
        <taxon>Phasmatodea</taxon>
        <taxon>Timematodea</taxon>
        <taxon>Timematoidea</taxon>
        <taxon>Timematidae</taxon>
        <taxon>Timema</taxon>
    </lineage>
</organism>
<sequence length="112" mass="12605">MQMRHNNSKSLDKNRTSHSLSVPRVTDQLPATSLGGALAAGTSNFSLRRTIAPKNEKWRPTELDALVFGHVFTILTTPLPNNQFAGIVRGYDNLIELCKRVEKDYFEKVPEH</sequence>
<evidence type="ECO:0000313" key="3">
    <source>
        <dbReference type="EMBL" id="CAD7395256.1"/>
    </source>
</evidence>
<dbReference type="Pfam" id="PF17171">
    <property type="entry name" value="GST_C_6"/>
    <property type="match status" value="1"/>
</dbReference>
<reference evidence="3" key="1">
    <citation type="submission" date="2020-11" db="EMBL/GenBank/DDBJ databases">
        <authorList>
            <person name="Tran Van P."/>
        </authorList>
    </citation>
    <scope>NUCLEOTIDE SEQUENCE</scope>
</reference>
<feature type="domain" description="Metaxin glutathione S-transferase" evidence="2">
    <location>
        <begin position="59"/>
        <end position="101"/>
    </location>
</feature>
<dbReference type="AlphaFoldDB" id="A0A7R9GRL4"/>
<dbReference type="InterPro" id="IPR033468">
    <property type="entry name" value="Metaxin_GST"/>
</dbReference>
<evidence type="ECO:0000259" key="2">
    <source>
        <dbReference type="Pfam" id="PF17171"/>
    </source>
</evidence>
<feature type="region of interest" description="Disordered" evidence="1">
    <location>
        <begin position="1"/>
        <end position="28"/>
    </location>
</feature>
<proteinExistence type="predicted"/>